<evidence type="ECO:0000256" key="1">
    <source>
        <dbReference type="SAM" id="MobiDB-lite"/>
    </source>
</evidence>
<dbReference type="EMBL" id="GG692419">
    <property type="protein sequence ID" value="EER45643.1"/>
    <property type="molecule type" value="Genomic_DNA"/>
</dbReference>
<proteinExistence type="predicted"/>
<feature type="compositionally biased region" description="Polar residues" evidence="1">
    <location>
        <begin position="48"/>
        <end position="59"/>
    </location>
</feature>
<organism evidence="2 3">
    <name type="scientific">Ajellomyces capsulatus (strain H143)</name>
    <name type="common">Darling's disease fungus</name>
    <name type="synonym">Histoplasma capsulatum</name>
    <dbReference type="NCBI Taxonomy" id="544712"/>
    <lineage>
        <taxon>Eukaryota</taxon>
        <taxon>Fungi</taxon>
        <taxon>Dikarya</taxon>
        <taxon>Ascomycota</taxon>
        <taxon>Pezizomycotina</taxon>
        <taxon>Eurotiomycetes</taxon>
        <taxon>Eurotiomycetidae</taxon>
        <taxon>Onygenales</taxon>
        <taxon>Ajellomycetaceae</taxon>
        <taxon>Histoplasma</taxon>
    </lineage>
</organism>
<name>C6H3G9_AJECH</name>
<dbReference type="VEuPathDB" id="FungiDB:HCDG_01222"/>
<sequence length="159" mass="17665">MHNPLNSFLPPDLKPTTPSPPIPIDNTLLLLLFFFGLRKLNPLPIQQRRSPSHVSQSIPNICPRNNGDGANRPSSPAEPPSQQHHHSTSSGLSLPPFRATGTFLFLLAGWPWILQISDNTEQKVLSWWKIKKFTADPCLTLGVSPDFSSCDARHQMSDP</sequence>
<protein>
    <submittedName>
        <fullName evidence="2">Uncharacterized protein</fullName>
    </submittedName>
</protein>
<dbReference type="Proteomes" id="UP000002624">
    <property type="component" value="Unassembled WGS sequence"/>
</dbReference>
<dbReference type="HOGENOM" id="CLU_1660211_0_0_1"/>
<accession>C6H3G9</accession>
<gene>
    <name evidence="2" type="ORF">HCDG_01222</name>
</gene>
<reference evidence="3" key="1">
    <citation type="submission" date="2009-05" db="EMBL/GenBank/DDBJ databases">
        <title>The genome sequence of Ajellomyces capsulatus strain H143.</title>
        <authorList>
            <person name="Champion M."/>
            <person name="Cuomo C.A."/>
            <person name="Ma L.-J."/>
            <person name="Henn M.R."/>
            <person name="Sil A."/>
            <person name="Goldman B."/>
            <person name="Young S.K."/>
            <person name="Kodira C.D."/>
            <person name="Zeng Q."/>
            <person name="Koehrsen M."/>
            <person name="Alvarado L."/>
            <person name="Berlin A.M."/>
            <person name="Borenstein D."/>
            <person name="Chen Z."/>
            <person name="Engels R."/>
            <person name="Freedman E."/>
            <person name="Gellesch M."/>
            <person name="Goldberg J."/>
            <person name="Griggs A."/>
            <person name="Gujja S."/>
            <person name="Heiman D.I."/>
            <person name="Hepburn T.A."/>
            <person name="Howarth C."/>
            <person name="Jen D."/>
            <person name="Larson L."/>
            <person name="Lewis B."/>
            <person name="Mehta T."/>
            <person name="Park D."/>
            <person name="Pearson M."/>
            <person name="Roberts A."/>
            <person name="Saif S."/>
            <person name="Shea T.D."/>
            <person name="Shenoy N."/>
            <person name="Sisk P."/>
            <person name="Stolte C."/>
            <person name="Sykes S."/>
            <person name="Walk T."/>
            <person name="White J."/>
            <person name="Yandava C."/>
            <person name="Klein B."/>
            <person name="McEwen J.G."/>
            <person name="Puccia R."/>
            <person name="Goldman G.H."/>
            <person name="Felipe M.S."/>
            <person name="Nino-Vega G."/>
            <person name="San-Blas G."/>
            <person name="Taylor J.W."/>
            <person name="Mendoza L."/>
            <person name="Galagan J.E."/>
            <person name="Nusbaum C."/>
            <person name="Birren B.W."/>
        </authorList>
    </citation>
    <scope>NUCLEOTIDE SEQUENCE [LARGE SCALE GENOMIC DNA]</scope>
    <source>
        <strain evidence="3">H143</strain>
    </source>
</reference>
<dbReference type="AlphaFoldDB" id="C6H3G9"/>
<evidence type="ECO:0000313" key="3">
    <source>
        <dbReference type="Proteomes" id="UP000002624"/>
    </source>
</evidence>
<feature type="region of interest" description="Disordered" evidence="1">
    <location>
        <begin position="48"/>
        <end position="93"/>
    </location>
</feature>
<evidence type="ECO:0000313" key="2">
    <source>
        <dbReference type="EMBL" id="EER45643.1"/>
    </source>
</evidence>